<sequence length="421" mass="47439">MPRSFLFSKGRRWTFVHLCPFWHLTEPGRVDLLREFTQAVAANVRLEEGERAVEQTMVECYLKPGISTKELARKTVLPVPVAAAIKKELIRAGALVQKDGVHCSPEGKAYVEDELGYGGFDQDLYRKLITDPLCWRSELDDGLPVLRELFRERPQEDVRIDQSKCTMETSLKRAILGLREQSLIGKRILCVGDDDLVSISIGFLLTRLFPGNAGKHRTRIEVADIDLRFLDYIRSASEQMGAVAECHQADLRQSLPPALRGRFDCFYTDPPYTLQGMTLFLSRGIEALRRKKGLSIFLSFAHKSPDASLEMQRELVRMGLTVKEMIPFFNEYEGAEIIGNRSQMIVLQTTDSTAPPITLPFEDAIYTGDVKRTRRTYICKRCGRAEAVGYGGAHGTIEELKRAGCPSCGHDTFDLTGRTRV</sequence>
<dbReference type="PANTHER" id="PTHR23290">
    <property type="entry name" value="RRNA N6-ADENOSINE-METHYLTRANSFERASE METTL5"/>
    <property type="match status" value="1"/>
</dbReference>
<evidence type="ECO:0000313" key="2">
    <source>
        <dbReference type="EMBL" id="MBD2865612.1"/>
    </source>
</evidence>
<dbReference type="Gene3D" id="3.40.50.150">
    <property type="entry name" value="Vaccinia Virus protein VP39"/>
    <property type="match status" value="1"/>
</dbReference>
<dbReference type="PANTHER" id="PTHR23290:SF0">
    <property type="entry name" value="RRNA N6-ADENOSINE-METHYLTRANSFERASE METTL5"/>
    <property type="match status" value="1"/>
</dbReference>
<name>A0A927CFF3_9BACL</name>
<proteinExistence type="predicted"/>
<accession>A0A927CFF3</accession>
<dbReference type="Proteomes" id="UP000639396">
    <property type="component" value="Unassembled WGS sequence"/>
</dbReference>
<dbReference type="GO" id="GO:0016740">
    <property type="term" value="F:transferase activity"/>
    <property type="evidence" value="ECO:0007669"/>
    <property type="project" value="TreeGrafter"/>
</dbReference>
<reference evidence="2" key="1">
    <citation type="submission" date="2020-09" db="EMBL/GenBank/DDBJ databases">
        <title>A novel bacterium of genus Paenibacillus, isolated from South China Sea.</title>
        <authorList>
            <person name="Huang H."/>
            <person name="Mo K."/>
            <person name="Hu Y."/>
        </authorList>
    </citation>
    <scope>NUCLEOTIDE SEQUENCE</scope>
    <source>
        <strain evidence="2">IB182363</strain>
    </source>
</reference>
<dbReference type="GO" id="GO:0006596">
    <property type="term" value="P:polyamine biosynthetic process"/>
    <property type="evidence" value="ECO:0007669"/>
    <property type="project" value="TreeGrafter"/>
</dbReference>
<dbReference type="InterPro" id="IPR002723">
    <property type="entry name" value="BpsA_C"/>
</dbReference>
<comment type="caution">
    <text evidence="2">The sequence shown here is derived from an EMBL/GenBank/DDBJ whole genome shotgun (WGS) entry which is preliminary data.</text>
</comment>
<organism evidence="2 3">
    <name type="scientific">Paenibacillus oceani</name>
    <dbReference type="NCBI Taxonomy" id="2772510"/>
    <lineage>
        <taxon>Bacteria</taxon>
        <taxon>Bacillati</taxon>
        <taxon>Bacillota</taxon>
        <taxon>Bacilli</taxon>
        <taxon>Bacillales</taxon>
        <taxon>Paenibacillaceae</taxon>
        <taxon>Paenibacillus</taxon>
    </lineage>
</organism>
<evidence type="ECO:0000259" key="1">
    <source>
        <dbReference type="Pfam" id="PF01861"/>
    </source>
</evidence>
<feature type="domain" description="N(4)-bis(aminopropyl)spermidine synthase C-terminal" evidence="1">
    <location>
        <begin position="147"/>
        <end position="341"/>
    </location>
</feature>
<dbReference type="InterPro" id="IPR051720">
    <property type="entry name" value="rRNA_MeTrfase/Polyamine_Synth"/>
</dbReference>
<dbReference type="Pfam" id="PF01861">
    <property type="entry name" value="BpsA_C"/>
    <property type="match status" value="1"/>
</dbReference>
<gene>
    <name evidence="2" type="ORF">IDH45_26875</name>
</gene>
<protein>
    <submittedName>
        <fullName evidence="2">Bis-aminopropyl spermidine synthase family protein</fullName>
    </submittedName>
</protein>
<evidence type="ECO:0000313" key="3">
    <source>
        <dbReference type="Proteomes" id="UP000639396"/>
    </source>
</evidence>
<keyword evidence="3" id="KW-1185">Reference proteome</keyword>
<dbReference type="InterPro" id="IPR029063">
    <property type="entry name" value="SAM-dependent_MTases_sf"/>
</dbReference>
<dbReference type="SUPFAM" id="SSF53335">
    <property type="entry name" value="S-adenosyl-L-methionine-dependent methyltransferases"/>
    <property type="match status" value="1"/>
</dbReference>
<dbReference type="AlphaFoldDB" id="A0A927CFF3"/>
<dbReference type="EMBL" id="JACXJA010000044">
    <property type="protein sequence ID" value="MBD2865612.1"/>
    <property type="molecule type" value="Genomic_DNA"/>
</dbReference>